<evidence type="ECO:0000313" key="1">
    <source>
        <dbReference type="EMBL" id="SMF73607.1"/>
    </source>
</evidence>
<reference evidence="1 2" key="1">
    <citation type="submission" date="2017-04" db="EMBL/GenBank/DDBJ databases">
        <authorList>
            <person name="Afonso C.L."/>
            <person name="Miller P.J."/>
            <person name="Scott M.A."/>
            <person name="Spackman E."/>
            <person name="Goraichik I."/>
            <person name="Dimitrov K.M."/>
            <person name="Suarez D.L."/>
            <person name="Swayne D.E."/>
        </authorList>
    </citation>
    <scope>NUCLEOTIDE SEQUENCE [LARGE SCALE GENOMIC DNA]</scope>
    <source>
        <strain evidence="1 2">A2P</strain>
    </source>
</reference>
<sequence length="164" mass="19059">MTDELNHRPGTLAEAIRRYKSGRQTFSVALGEFLDEFYMDDDTGSRYARVQESPECVGDNVFDAYAGAVGEHLVRRWHLGTPPEWTEEPCRFLRRPWFPPGVQAEKPILLVESPMAFRRRMLFVEAEPLRRARMPHDARWCAYEYLRTGLMPEEDRLDPTPDAA</sequence>
<organism evidence="1 2">
    <name type="scientific">Azospirillum oryzae</name>
    <dbReference type="NCBI Taxonomy" id="286727"/>
    <lineage>
        <taxon>Bacteria</taxon>
        <taxon>Pseudomonadati</taxon>
        <taxon>Pseudomonadota</taxon>
        <taxon>Alphaproteobacteria</taxon>
        <taxon>Rhodospirillales</taxon>
        <taxon>Azospirillaceae</taxon>
        <taxon>Azospirillum</taxon>
    </lineage>
</organism>
<proteinExistence type="predicted"/>
<accession>A0A1X7GRE7</accession>
<dbReference type="RefSeq" id="WP_143266769.1">
    <property type="nucleotide sequence ID" value="NZ_FXAK01000007.1"/>
</dbReference>
<dbReference type="AlphaFoldDB" id="A0A1X7GRE7"/>
<protein>
    <submittedName>
        <fullName evidence="1">Uncharacterized protein</fullName>
    </submittedName>
</protein>
<gene>
    <name evidence="1" type="ORF">SAMN02982917_4282</name>
</gene>
<dbReference type="Proteomes" id="UP000192936">
    <property type="component" value="Unassembled WGS sequence"/>
</dbReference>
<dbReference type="EMBL" id="FXAK01000007">
    <property type="protein sequence ID" value="SMF73607.1"/>
    <property type="molecule type" value="Genomic_DNA"/>
</dbReference>
<dbReference type="OrthoDB" id="8232020at2"/>
<evidence type="ECO:0000313" key="2">
    <source>
        <dbReference type="Proteomes" id="UP000192936"/>
    </source>
</evidence>
<name>A0A1X7GRE7_9PROT</name>
<dbReference type="STRING" id="286727.SAMN02982917_4282"/>